<organism evidence="3 4">
    <name type="scientific">Candidatus Opimibacter skivensis</name>
    <dbReference type="NCBI Taxonomy" id="2982028"/>
    <lineage>
        <taxon>Bacteria</taxon>
        <taxon>Pseudomonadati</taxon>
        <taxon>Bacteroidota</taxon>
        <taxon>Saprospiria</taxon>
        <taxon>Saprospirales</taxon>
        <taxon>Saprospiraceae</taxon>
        <taxon>Candidatus Opimibacter</taxon>
    </lineage>
</organism>
<protein>
    <submittedName>
        <fullName evidence="3">Glycoside hydrolase family 66 protein</fullName>
    </submittedName>
</protein>
<accession>A0A9D7SS71</accession>
<dbReference type="Pfam" id="PF13199">
    <property type="entry name" value="Glyco_hydro_66"/>
    <property type="match status" value="1"/>
</dbReference>
<dbReference type="GO" id="GO:0016787">
    <property type="term" value="F:hydrolase activity"/>
    <property type="evidence" value="ECO:0007669"/>
    <property type="project" value="UniProtKB-KW"/>
</dbReference>
<dbReference type="EMBL" id="JADKGY010000006">
    <property type="protein sequence ID" value="MBK9982350.1"/>
    <property type="molecule type" value="Genomic_DNA"/>
</dbReference>
<keyword evidence="3" id="KW-0378">Hydrolase</keyword>
<evidence type="ECO:0000256" key="2">
    <source>
        <dbReference type="ARBA" id="ARBA00022729"/>
    </source>
</evidence>
<dbReference type="PROSITE" id="PS51257">
    <property type="entry name" value="PROKAR_LIPOPROTEIN"/>
    <property type="match status" value="1"/>
</dbReference>
<dbReference type="Proteomes" id="UP000808337">
    <property type="component" value="Unassembled WGS sequence"/>
</dbReference>
<keyword evidence="2" id="KW-0732">Signal</keyword>
<dbReference type="InterPro" id="IPR025092">
    <property type="entry name" value="Glyco_hydro_66"/>
</dbReference>
<dbReference type="InterPro" id="IPR013783">
    <property type="entry name" value="Ig-like_fold"/>
</dbReference>
<reference evidence="3 4" key="1">
    <citation type="submission" date="2020-10" db="EMBL/GenBank/DDBJ databases">
        <title>Connecting structure to function with the recovery of over 1000 high-quality activated sludge metagenome-assembled genomes encoding full-length rRNA genes using long-read sequencing.</title>
        <authorList>
            <person name="Singleton C.M."/>
            <person name="Petriglieri F."/>
            <person name="Kristensen J.M."/>
            <person name="Kirkegaard R.H."/>
            <person name="Michaelsen T.Y."/>
            <person name="Andersen M.H."/>
            <person name="Karst S.M."/>
            <person name="Dueholm M.S."/>
            <person name="Nielsen P.H."/>
            <person name="Albertsen M."/>
        </authorList>
    </citation>
    <scope>NUCLEOTIDE SEQUENCE [LARGE SCALE GENOMIC DNA]</scope>
    <source>
        <strain evidence="3">Ribe_18-Q3-R11-54_MAXAC.273</strain>
    </source>
</reference>
<comment type="caution">
    <text evidence="3">The sequence shown here is derived from an EMBL/GenBank/DDBJ whole genome shotgun (WGS) entry which is preliminary data.</text>
</comment>
<sequence length="569" mass="65546">MRFIIPILFTIIILSTACHKSENVIPTPLPIVEISTDKAVYKPGDVVTFTLALSPDNPIKVRYKYLNEIIEENTISTTTWTWTPPTQDFKGYMTELSSTTNGTEQIIGTIAVDVSSDWKNFPRYGFLSSFHEMSSAAMDDNIKRLSRYHINGLQFYEPTEKYHKPLAGTVNNPSYMWQDFARRSTYKPTVEGYIAKAHQAGMKAMLYNLINGALEDAEADGVNRKWYLFTDRFHTQRAFYDPGSAFKSPIYLMNPTHTAWIEYMASKNTDLYAVYNFDGIHYNQIRNLGNLNDFIGFGIYLSNGYNTSLQTLHWANPSKDLLLTTFNSWDAGYYTDFRYFELWNPQLDFADLYAYKVSPPDPKIFVLAAYVNYALADHPGFFNTPSVLFADAVIFALGGSHIELGEHMLCNEYFPNDNLQMKPDLQSKLVTYYDFLTAYENVLRDGGRIYEAELTSLDHKVNIYPWPPQIGGVTSVEREMDNRQVYHLLNFTNATTLQWRDDTGIQTKPDPIEDFELTYTSLDHVKKVWFASPDYMEGASEEIDFKQDGIKLSFKVPYLEYWTMIVVEY</sequence>
<dbReference type="Gene3D" id="3.20.20.80">
    <property type="entry name" value="Glycosidases"/>
    <property type="match status" value="1"/>
</dbReference>
<proteinExistence type="inferred from homology"/>
<evidence type="ECO:0000313" key="3">
    <source>
        <dbReference type="EMBL" id="MBK9982350.1"/>
    </source>
</evidence>
<dbReference type="Gene3D" id="2.60.40.1180">
    <property type="entry name" value="Golgi alpha-mannosidase II"/>
    <property type="match status" value="1"/>
</dbReference>
<dbReference type="AlphaFoldDB" id="A0A9D7SS71"/>
<comment type="similarity">
    <text evidence="1">Belongs to the glycosyl hydrolase 66 family.</text>
</comment>
<evidence type="ECO:0000313" key="4">
    <source>
        <dbReference type="Proteomes" id="UP000808337"/>
    </source>
</evidence>
<evidence type="ECO:0000256" key="1">
    <source>
        <dbReference type="ARBA" id="ARBA00010837"/>
    </source>
</evidence>
<dbReference type="CDD" id="cd14745">
    <property type="entry name" value="GH66"/>
    <property type="match status" value="1"/>
</dbReference>
<dbReference type="Gene3D" id="2.60.40.10">
    <property type="entry name" value="Immunoglobulins"/>
    <property type="match status" value="1"/>
</dbReference>
<gene>
    <name evidence="3" type="ORF">IPP15_07990</name>
</gene>
<name>A0A9D7SS71_9BACT</name>
<dbReference type="InterPro" id="IPR013780">
    <property type="entry name" value="Glyco_hydro_b"/>
</dbReference>